<feature type="region of interest" description="Disordered" evidence="1">
    <location>
        <begin position="74"/>
        <end position="112"/>
    </location>
</feature>
<name>A0A1J9PLE5_9EURO</name>
<comment type="caution">
    <text evidence="2">The sequence shown here is derived from an EMBL/GenBank/DDBJ whole genome shotgun (WGS) entry which is preliminary data.</text>
</comment>
<evidence type="ECO:0000256" key="1">
    <source>
        <dbReference type="SAM" id="MobiDB-lite"/>
    </source>
</evidence>
<dbReference type="EMBL" id="LGRN01000096">
    <property type="protein sequence ID" value="OJD16698.1"/>
    <property type="molecule type" value="Genomic_DNA"/>
</dbReference>
<proteinExistence type="predicted"/>
<keyword evidence="3" id="KW-1185">Reference proteome</keyword>
<dbReference type="VEuPathDB" id="FungiDB:AJ78_03168"/>
<gene>
    <name evidence="2" type="ORF">AJ78_03168</name>
</gene>
<feature type="compositionally biased region" description="Polar residues" evidence="1">
    <location>
        <begin position="97"/>
        <end position="109"/>
    </location>
</feature>
<dbReference type="AlphaFoldDB" id="A0A1J9PLE5"/>
<organism evidence="2 3">
    <name type="scientific">Emergomyces pasteurianus Ep9510</name>
    <dbReference type="NCBI Taxonomy" id="1447872"/>
    <lineage>
        <taxon>Eukaryota</taxon>
        <taxon>Fungi</taxon>
        <taxon>Dikarya</taxon>
        <taxon>Ascomycota</taxon>
        <taxon>Pezizomycotina</taxon>
        <taxon>Eurotiomycetes</taxon>
        <taxon>Eurotiomycetidae</taxon>
        <taxon>Onygenales</taxon>
        <taxon>Ajellomycetaceae</taxon>
        <taxon>Emergomyces</taxon>
    </lineage>
</organism>
<dbReference type="OrthoDB" id="4181662at2759"/>
<dbReference type="PROSITE" id="PS51257">
    <property type="entry name" value="PROKAR_LIPOPROTEIN"/>
    <property type="match status" value="1"/>
</dbReference>
<sequence length="187" mass="20970">MSSVQKRTGYQQSENGMLQSGMYACPSVYPVYPPDRTGRRPSQHALLQYASPADRKYQENLRLIQQQQFYNANSSRAAQPFGGSSERYPTVTDEPAGQTSYHTRSQTGEQWIPQLQVRQPEDQPLGTRASPRKALSSTRHFTHTWTCCRNCSAPGPYSSHNSLCKGCETPRCSMCPEILVEGAPIHE</sequence>
<accession>A0A1J9PLE5</accession>
<evidence type="ECO:0000313" key="2">
    <source>
        <dbReference type="EMBL" id="OJD16698.1"/>
    </source>
</evidence>
<evidence type="ECO:0000313" key="3">
    <source>
        <dbReference type="Proteomes" id="UP000182235"/>
    </source>
</evidence>
<reference evidence="2 3" key="1">
    <citation type="submission" date="2015-07" db="EMBL/GenBank/DDBJ databases">
        <title>Emmonsia species relationships and genome sequence.</title>
        <authorList>
            <consortium name="The Broad Institute Genomics Platform"/>
            <person name="Cuomo C.A."/>
            <person name="Munoz J.F."/>
            <person name="Imamovic A."/>
            <person name="Priest M.E."/>
            <person name="Young S."/>
            <person name="Clay O.K."/>
            <person name="McEwen J.G."/>
        </authorList>
    </citation>
    <scope>NUCLEOTIDE SEQUENCE [LARGE SCALE GENOMIC DNA]</scope>
    <source>
        <strain evidence="2 3">UAMH 9510</strain>
    </source>
</reference>
<protein>
    <submittedName>
        <fullName evidence="2">Uncharacterized protein</fullName>
    </submittedName>
</protein>
<dbReference type="Proteomes" id="UP000182235">
    <property type="component" value="Unassembled WGS sequence"/>
</dbReference>
<feature type="region of interest" description="Disordered" evidence="1">
    <location>
        <begin position="24"/>
        <end position="45"/>
    </location>
</feature>